<dbReference type="Pfam" id="PF07883">
    <property type="entry name" value="Cupin_2"/>
    <property type="match status" value="1"/>
</dbReference>
<evidence type="ECO:0000313" key="4">
    <source>
        <dbReference type="Proteomes" id="UP000631300"/>
    </source>
</evidence>
<dbReference type="InterPro" id="IPR047263">
    <property type="entry name" value="HNL-like_cupin"/>
</dbReference>
<keyword evidence="4" id="KW-1185">Reference proteome</keyword>
<sequence length="159" mass="17028">MKMGPLISTALLSVAFGSTCTSAATPQSLTLKKVSEYQAGPAKYFTGDVMVGSFFDSKKGDYKGAIVNFSPGAYTNWHTHPRGQTLVITEGTGRAQSEGSAIQTLQKGDTVWIPANVRHWHGAAPEVSMSHIAIQAPDENGNVVNWMEKVDPATYAPDQ</sequence>
<dbReference type="RefSeq" id="WP_229805199.1">
    <property type="nucleotide sequence ID" value="NZ_BMXP01000010.1"/>
</dbReference>
<dbReference type="EMBL" id="BMXP01000010">
    <property type="protein sequence ID" value="GGW93813.1"/>
    <property type="molecule type" value="Genomic_DNA"/>
</dbReference>
<reference evidence="3" key="2">
    <citation type="submission" date="2020-09" db="EMBL/GenBank/DDBJ databases">
        <authorList>
            <person name="Sun Q."/>
            <person name="Kim S."/>
        </authorList>
    </citation>
    <scope>NUCLEOTIDE SEQUENCE</scope>
    <source>
        <strain evidence="3">KCTC 22164</strain>
    </source>
</reference>
<organism evidence="3 4">
    <name type="scientific">Alteromonas halophila</name>
    <dbReference type="NCBI Taxonomy" id="516698"/>
    <lineage>
        <taxon>Bacteria</taxon>
        <taxon>Pseudomonadati</taxon>
        <taxon>Pseudomonadota</taxon>
        <taxon>Gammaproteobacteria</taxon>
        <taxon>Alteromonadales</taxon>
        <taxon>Alteromonadaceae</taxon>
        <taxon>Alteromonas/Salinimonas group</taxon>
        <taxon>Alteromonas</taxon>
    </lineage>
</organism>
<protein>
    <recommendedName>
        <fullName evidence="2">Cupin type-2 domain-containing protein</fullName>
    </recommendedName>
</protein>
<dbReference type="InterPro" id="IPR014710">
    <property type="entry name" value="RmlC-like_jellyroll"/>
</dbReference>
<keyword evidence="1" id="KW-0732">Signal</keyword>
<proteinExistence type="predicted"/>
<dbReference type="PANTHER" id="PTHR43698">
    <property type="entry name" value="RIBD C-TERMINAL DOMAIN CONTAINING PROTEIN"/>
    <property type="match status" value="1"/>
</dbReference>
<comment type="caution">
    <text evidence="3">The sequence shown here is derived from an EMBL/GenBank/DDBJ whole genome shotgun (WGS) entry which is preliminary data.</text>
</comment>
<accession>A0A918JQN0</accession>
<evidence type="ECO:0000256" key="1">
    <source>
        <dbReference type="SAM" id="SignalP"/>
    </source>
</evidence>
<feature type="domain" description="Cupin type-2" evidence="2">
    <location>
        <begin position="66"/>
        <end position="124"/>
    </location>
</feature>
<dbReference type="InterPro" id="IPR013096">
    <property type="entry name" value="Cupin_2"/>
</dbReference>
<dbReference type="InterPro" id="IPR011051">
    <property type="entry name" value="RmlC_Cupin_sf"/>
</dbReference>
<evidence type="ECO:0000259" key="2">
    <source>
        <dbReference type="Pfam" id="PF07883"/>
    </source>
</evidence>
<dbReference type="AlphaFoldDB" id="A0A918JQN0"/>
<dbReference type="Gene3D" id="2.60.120.10">
    <property type="entry name" value="Jelly Rolls"/>
    <property type="match status" value="1"/>
</dbReference>
<gene>
    <name evidence="3" type="ORF">GCM10007391_30140</name>
</gene>
<name>A0A918JQN0_9ALTE</name>
<feature type="chain" id="PRO_5038123947" description="Cupin type-2 domain-containing protein" evidence="1">
    <location>
        <begin position="24"/>
        <end position="159"/>
    </location>
</feature>
<dbReference type="PANTHER" id="PTHR43698:SF1">
    <property type="entry name" value="BLL4564 PROTEIN"/>
    <property type="match status" value="1"/>
</dbReference>
<dbReference type="Proteomes" id="UP000631300">
    <property type="component" value="Unassembled WGS sequence"/>
</dbReference>
<reference evidence="3" key="1">
    <citation type="journal article" date="2014" name="Int. J. Syst. Evol. Microbiol.">
        <title>Complete genome sequence of Corynebacterium casei LMG S-19264T (=DSM 44701T), isolated from a smear-ripened cheese.</title>
        <authorList>
            <consortium name="US DOE Joint Genome Institute (JGI-PGF)"/>
            <person name="Walter F."/>
            <person name="Albersmeier A."/>
            <person name="Kalinowski J."/>
            <person name="Ruckert C."/>
        </authorList>
    </citation>
    <scope>NUCLEOTIDE SEQUENCE</scope>
    <source>
        <strain evidence="3">KCTC 22164</strain>
    </source>
</reference>
<dbReference type="SUPFAM" id="SSF51182">
    <property type="entry name" value="RmlC-like cupins"/>
    <property type="match status" value="1"/>
</dbReference>
<dbReference type="CDD" id="cd02233">
    <property type="entry name" value="cupin_HNL-like"/>
    <property type="match status" value="1"/>
</dbReference>
<feature type="signal peptide" evidence="1">
    <location>
        <begin position="1"/>
        <end position="23"/>
    </location>
</feature>
<evidence type="ECO:0000313" key="3">
    <source>
        <dbReference type="EMBL" id="GGW93813.1"/>
    </source>
</evidence>